<evidence type="ECO:0000259" key="1">
    <source>
        <dbReference type="Pfam" id="PF00534"/>
    </source>
</evidence>
<dbReference type="Proteomes" id="UP000282211">
    <property type="component" value="Unassembled WGS sequence"/>
</dbReference>
<evidence type="ECO:0000313" key="4">
    <source>
        <dbReference type="Proteomes" id="UP000282211"/>
    </source>
</evidence>
<dbReference type="GO" id="GO:0016757">
    <property type="term" value="F:glycosyltransferase activity"/>
    <property type="evidence" value="ECO:0007669"/>
    <property type="project" value="UniProtKB-KW"/>
</dbReference>
<dbReference type="OrthoDB" id="9790710at2"/>
<accession>A0A420WMB6</accession>
<keyword evidence="4" id="KW-1185">Reference proteome</keyword>
<proteinExistence type="predicted"/>
<protein>
    <submittedName>
        <fullName evidence="3">Alpha-1,6-mannosyltransferase</fullName>
    </submittedName>
</protein>
<comment type="caution">
    <text evidence="3">The sequence shown here is derived from an EMBL/GenBank/DDBJ whole genome shotgun (WGS) entry which is preliminary data.</text>
</comment>
<keyword evidence="3" id="KW-0328">Glycosyltransferase</keyword>
<dbReference type="SUPFAM" id="SSF53756">
    <property type="entry name" value="UDP-Glycosyltransferase/glycogen phosphorylase"/>
    <property type="match status" value="1"/>
</dbReference>
<dbReference type="InterPro" id="IPR001296">
    <property type="entry name" value="Glyco_trans_1"/>
</dbReference>
<evidence type="ECO:0000313" key="3">
    <source>
        <dbReference type="EMBL" id="RKQ72035.1"/>
    </source>
</evidence>
<dbReference type="PANTHER" id="PTHR45947">
    <property type="entry name" value="SULFOQUINOVOSYL TRANSFERASE SQD2"/>
    <property type="match status" value="1"/>
</dbReference>
<evidence type="ECO:0000259" key="2">
    <source>
        <dbReference type="Pfam" id="PF13439"/>
    </source>
</evidence>
<gene>
    <name evidence="3" type="ORF">DES40_1372</name>
</gene>
<dbReference type="AlphaFoldDB" id="A0A420WMB6"/>
<dbReference type="Gene3D" id="3.40.50.2000">
    <property type="entry name" value="Glycogen Phosphorylase B"/>
    <property type="match status" value="2"/>
</dbReference>
<reference evidence="3 4" key="1">
    <citation type="submission" date="2018-10" db="EMBL/GenBank/DDBJ databases">
        <title>Genomic Encyclopedia of Type Strains, Phase IV (KMG-IV): sequencing the most valuable type-strain genomes for metagenomic binning, comparative biology and taxonomic classification.</title>
        <authorList>
            <person name="Goeker M."/>
        </authorList>
    </citation>
    <scope>NUCLEOTIDE SEQUENCE [LARGE SCALE GENOMIC DNA]</scope>
    <source>
        <strain evidence="3 4">DSM 22008</strain>
    </source>
</reference>
<dbReference type="InParanoid" id="A0A420WMB6"/>
<organism evidence="3 4">
    <name type="scientific">Litorimonas taeanensis</name>
    <dbReference type="NCBI Taxonomy" id="568099"/>
    <lineage>
        <taxon>Bacteria</taxon>
        <taxon>Pseudomonadati</taxon>
        <taxon>Pseudomonadota</taxon>
        <taxon>Alphaproteobacteria</taxon>
        <taxon>Maricaulales</taxon>
        <taxon>Robiginitomaculaceae</taxon>
    </lineage>
</organism>
<dbReference type="PANTHER" id="PTHR45947:SF3">
    <property type="entry name" value="SULFOQUINOVOSYL TRANSFERASE SQD2"/>
    <property type="match status" value="1"/>
</dbReference>
<sequence>MERLYSKIRAQKNVMTFCDLTQSYSEMGGGVRTYLTEKRKYIEANSHHKHVLIIPGPIDRVTRQGRHVTIEIASPRVPGSPNYRLLIRSKSVIRALRSQCPDVIECHDAYNLPWAAIAYRRDHPQTLLVAAYHTDFPTVYVETLSRKFIGAKQASHLKAKAYNYASKLYGQFDRVFALNDDMAERLSGLGVGYVHRLSLGTDTQVFSPDKADEAWRRELKGSPILVYAGRLDKEKQANVVLEAFMSLPCTMNAHLVMIGDGNLKEALMKRSQGKSVTFTGFVRERETLAKLLASSDIYVSAMAHETFGISIIEAQASGLPVIGVKAGAMIERVPSTLGHLGPVGDAKAMALAIERLWRSEQISDIGKNAREHVLKNYSWNRTFLSLFEKVYTDERLELSA</sequence>
<name>A0A420WMB6_9PROT</name>
<dbReference type="Pfam" id="PF00534">
    <property type="entry name" value="Glycos_transf_1"/>
    <property type="match status" value="1"/>
</dbReference>
<keyword evidence="3" id="KW-0808">Transferase</keyword>
<dbReference type="EMBL" id="RBII01000001">
    <property type="protein sequence ID" value="RKQ72035.1"/>
    <property type="molecule type" value="Genomic_DNA"/>
</dbReference>
<dbReference type="Pfam" id="PF13439">
    <property type="entry name" value="Glyco_transf_4"/>
    <property type="match status" value="1"/>
</dbReference>
<feature type="domain" description="Glycosyl transferase family 1" evidence="1">
    <location>
        <begin position="220"/>
        <end position="371"/>
    </location>
</feature>
<feature type="domain" description="Glycosyltransferase subfamily 4-like N-terminal" evidence="2">
    <location>
        <begin position="29"/>
        <end position="204"/>
    </location>
</feature>
<dbReference type="InterPro" id="IPR050194">
    <property type="entry name" value="Glycosyltransferase_grp1"/>
</dbReference>
<dbReference type="InterPro" id="IPR028098">
    <property type="entry name" value="Glyco_trans_4-like_N"/>
</dbReference>